<evidence type="ECO:0000256" key="1">
    <source>
        <dbReference type="ARBA" id="ARBA00006100"/>
    </source>
</evidence>
<dbReference type="GO" id="GO:0004109">
    <property type="term" value="F:coproporphyrinogen oxidase activity"/>
    <property type="evidence" value="ECO:0007669"/>
    <property type="project" value="InterPro"/>
</dbReference>
<dbReference type="InterPro" id="IPR006638">
    <property type="entry name" value="Elp3/MiaA/NifB-like_rSAM"/>
</dbReference>
<evidence type="ECO:0000313" key="12">
    <source>
        <dbReference type="Proteomes" id="UP000245380"/>
    </source>
</evidence>
<protein>
    <recommendedName>
        <fullName evidence="2 9">Heme chaperone HemW</fullName>
    </recommendedName>
</protein>
<dbReference type="Proteomes" id="UP000245380">
    <property type="component" value="Unassembled WGS sequence"/>
</dbReference>
<feature type="domain" description="Radical SAM core" evidence="10">
    <location>
        <begin position="6"/>
        <end position="246"/>
    </location>
</feature>
<dbReference type="Pfam" id="PF04055">
    <property type="entry name" value="Radical_SAM"/>
    <property type="match status" value="1"/>
</dbReference>
<dbReference type="GO" id="GO:0051539">
    <property type="term" value="F:4 iron, 4 sulfur cluster binding"/>
    <property type="evidence" value="ECO:0007669"/>
    <property type="project" value="UniProtKB-UniRule"/>
</dbReference>
<keyword evidence="4 9" id="KW-0949">S-adenosyl-L-methionine</keyword>
<evidence type="ECO:0000256" key="7">
    <source>
        <dbReference type="ARBA" id="ARBA00023014"/>
    </source>
</evidence>
<dbReference type="EMBL" id="MPDK01000017">
    <property type="protein sequence ID" value="PWI57177.1"/>
    <property type="molecule type" value="Genomic_DNA"/>
</dbReference>
<dbReference type="InterPro" id="IPR004559">
    <property type="entry name" value="HemW-like"/>
</dbReference>
<evidence type="ECO:0000256" key="6">
    <source>
        <dbReference type="ARBA" id="ARBA00023004"/>
    </source>
</evidence>
<dbReference type="OrthoDB" id="9808022at2"/>
<dbReference type="InterPro" id="IPR007197">
    <property type="entry name" value="rSAM"/>
</dbReference>
<dbReference type="SFLD" id="SFLDF00288">
    <property type="entry name" value="HemN-like__clustered_with_nucl"/>
    <property type="match status" value="1"/>
</dbReference>
<dbReference type="GO" id="GO:0005737">
    <property type="term" value="C:cytoplasm"/>
    <property type="evidence" value="ECO:0007669"/>
    <property type="project" value="UniProtKB-SubCell"/>
</dbReference>
<evidence type="ECO:0000256" key="5">
    <source>
        <dbReference type="ARBA" id="ARBA00022723"/>
    </source>
</evidence>
<accession>A0A2U3D7C8</accession>
<evidence type="ECO:0000256" key="9">
    <source>
        <dbReference type="RuleBase" id="RU364116"/>
    </source>
</evidence>
<dbReference type="SFLD" id="SFLDS00029">
    <property type="entry name" value="Radical_SAM"/>
    <property type="match status" value="1"/>
</dbReference>
<dbReference type="NCBIfam" id="TIGR00539">
    <property type="entry name" value="hemN_rel"/>
    <property type="match status" value="1"/>
</dbReference>
<evidence type="ECO:0000256" key="4">
    <source>
        <dbReference type="ARBA" id="ARBA00022691"/>
    </source>
</evidence>
<keyword evidence="6 9" id="KW-0408">Iron</keyword>
<dbReference type="InterPro" id="IPR058240">
    <property type="entry name" value="rSAM_sf"/>
</dbReference>
<organism evidence="11 12">
    <name type="scientific">Sulfoacidibacillus thermotolerans</name>
    <name type="common">Acidibacillus sulfuroxidans</name>
    <dbReference type="NCBI Taxonomy" id="1765684"/>
    <lineage>
        <taxon>Bacteria</taxon>
        <taxon>Bacillati</taxon>
        <taxon>Bacillota</taxon>
        <taxon>Bacilli</taxon>
        <taxon>Bacillales</taxon>
        <taxon>Alicyclobacillaceae</taxon>
        <taxon>Sulfoacidibacillus</taxon>
    </lineage>
</organism>
<evidence type="ECO:0000259" key="10">
    <source>
        <dbReference type="PROSITE" id="PS51918"/>
    </source>
</evidence>
<keyword evidence="3 9" id="KW-0349">Heme</keyword>
<proteinExistence type="inferred from homology"/>
<dbReference type="GO" id="GO:0006779">
    <property type="term" value="P:porphyrin-containing compound biosynthetic process"/>
    <property type="evidence" value="ECO:0007669"/>
    <property type="project" value="InterPro"/>
</dbReference>
<evidence type="ECO:0000256" key="3">
    <source>
        <dbReference type="ARBA" id="ARBA00022617"/>
    </source>
</evidence>
<dbReference type="SFLD" id="SFLDG01082">
    <property type="entry name" value="B12-binding_domain_containing"/>
    <property type="match status" value="1"/>
</dbReference>
<dbReference type="SUPFAM" id="SSF102114">
    <property type="entry name" value="Radical SAM enzymes"/>
    <property type="match status" value="1"/>
</dbReference>
<evidence type="ECO:0000256" key="2">
    <source>
        <dbReference type="ARBA" id="ARBA00017228"/>
    </source>
</evidence>
<evidence type="ECO:0000313" key="11">
    <source>
        <dbReference type="EMBL" id="PWI57177.1"/>
    </source>
</evidence>
<keyword evidence="9" id="KW-0004">4Fe-4S</keyword>
<dbReference type="SFLD" id="SFLDF00562">
    <property type="entry name" value="HemN-like__clustered_with_heat"/>
    <property type="match status" value="1"/>
</dbReference>
<dbReference type="GO" id="GO:0046872">
    <property type="term" value="F:metal ion binding"/>
    <property type="evidence" value="ECO:0007669"/>
    <property type="project" value="UniProtKB-UniRule"/>
</dbReference>
<dbReference type="InterPro" id="IPR034505">
    <property type="entry name" value="Coproporphyrinogen-III_oxidase"/>
</dbReference>
<dbReference type="Pfam" id="PF06969">
    <property type="entry name" value="HemN_C"/>
    <property type="match status" value="1"/>
</dbReference>
<dbReference type="PANTHER" id="PTHR13932:SF5">
    <property type="entry name" value="RADICAL S-ADENOSYL METHIONINE DOMAIN-CONTAINING PROTEIN 1, MITOCHONDRIAL"/>
    <property type="match status" value="1"/>
</dbReference>
<evidence type="ECO:0000256" key="8">
    <source>
        <dbReference type="ARBA" id="ARBA00023186"/>
    </source>
</evidence>
<keyword evidence="8 9" id="KW-0143">Chaperone</keyword>
<dbReference type="InterPro" id="IPR013785">
    <property type="entry name" value="Aldolase_TIM"/>
</dbReference>
<dbReference type="SFLD" id="SFLDG01065">
    <property type="entry name" value="anaerobic_coproporphyrinogen-I"/>
    <property type="match status" value="1"/>
</dbReference>
<comment type="subcellular location">
    <subcellularLocation>
        <location evidence="9">Cytoplasm</location>
    </subcellularLocation>
</comment>
<keyword evidence="9" id="KW-0963">Cytoplasm</keyword>
<keyword evidence="7 9" id="KW-0411">Iron-sulfur</keyword>
<keyword evidence="5 9" id="KW-0479">Metal-binding</keyword>
<comment type="similarity">
    <text evidence="1">Belongs to the anaerobic coproporphyrinogen-III oxidase family. HemW subfamily.</text>
</comment>
<dbReference type="PROSITE" id="PS51918">
    <property type="entry name" value="RADICAL_SAM"/>
    <property type="match status" value="1"/>
</dbReference>
<dbReference type="SMART" id="SM00729">
    <property type="entry name" value="Elp3"/>
    <property type="match status" value="1"/>
</dbReference>
<dbReference type="PANTHER" id="PTHR13932">
    <property type="entry name" value="COPROPORPHYRINIGEN III OXIDASE"/>
    <property type="match status" value="1"/>
</dbReference>
<dbReference type="InterPro" id="IPR010723">
    <property type="entry name" value="HemN_C"/>
</dbReference>
<dbReference type="Gene3D" id="3.20.20.70">
    <property type="entry name" value="Aldolase class I"/>
    <property type="match status" value="1"/>
</dbReference>
<comment type="caution">
    <text evidence="11">The sequence shown here is derived from an EMBL/GenBank/DDBJ whole genome shotgun (WGS) entry which is preliminary data.</text>
</comment>
<reference evidence="11 12" key="1">
    <citation type="submission" date="2016-11" db="EMBL/GenBank/DDBJ databases">
        <title>Comparative genomics of Acidibacillus ferroxidans species.</title>
        <authorList>
            <person name="Oliveira G."/>
            <person name="Nunes G."/>
            <person name="Oliveira R."/>
            <person name="Araujo F."/>
            <person name="Salim A."/>
            <person name="Scholte L."/>
            <person name="Morais D."/>
            <person name="Nancucheo I."/>
            <person name="Johnson D.B."/>
            <person name="Grail B."/>
            <person name="Bittencourt J."/>
            <person name="Valadares R."/>
        </authorList>
    </citation>
    <scope>NUCLEOTIDE SEQUENCE [LARGE SCALE GENOMIC DNA]</scope>
    <source>
        <strain evidence="11 12">Y002</strain>
    </source>
</reference>
<gene>
    <name evidence="11" type="ORF">BM613_09925</name>
</gene>
<keyword evidence="12" id="KW-1185">Reference proteome</keyword>
<name>A0A2U3D7C8_SULT2</name>
<sequence>MTDGLVFSESPRALYVHIPFCSSKCFYCDFNSYVTTEAVRKAYVESLLNELTMVHNEYFGVGARPQLQTIFFGGGTPTLLTIDEFERIAKRLGELFVQTTETEWTIEANPASMSLKKAQALLHMGVNRISFGAQTFNETLLQVIGRLHDAADVEESVRIAHDVGFHRVNLDLMLGLPGQTLDDVDESVTRALQLGISHLSAYGLKVEENTPFAKWQKEGFLHLPKEELEVAMYEFVQTRLRASGFEQYEISNFALPGEEARHNLHYWKNKPYLAVGAGAHGYVHGLRYENERSLVKYEERIAQKVRPIAEAHVVSAEEAMEDTMMLGLRLQSGVSREEFRQLHGKELDDVFGPLIKSLCERGWLLQDHQRVWIPAQYNEVANEIFALFVGYL</sequence>
<dbReference type="AlphaFoldDB" id="A0A2U3D7C8"/>
<comment type="function">
    <text evidence="9">Probably acts as a heme chaperone, transferring heme to an unknown acceptor. Binds one molecule of heme per monomer, possibly covalently. Binds 1 [4Fe-4S] cluster. The cluster is coordinated with 3 cysteines and an exchangeable S-adenosyl-L-methionine.</text>
</comment>